<protein>
    <submittedName>
        <fullName evidence="7">Uncharacterized protein</fullName>
    </submittedName>
</protein>
<dbReference type="InterPro" id="IPR056552">
    <property type="entry name" value="Ribonucl_Kappa"/>
</dbReference>
<dbReference type="VEuPathDB" id="FungiDB:F503_06319"/>
<keyword evidence="8" id="KW-1185">Reference proteome</keyword>
<evidence type="ECO:0000313" key="7">
    <source>
        <dbReference type="EMBL" id="EPE04770.1"/>
    </source>
</evidence>
<dbReference type="AlphaFoldDB" id="S3CVI3"/>
<feature type="region of interest" description="Disordered" evidence="5">
    <location>
        <begin position="1"/>
        <end position="54"/>
    </location>
</feature>
<dbReference type="OrthoDB" id="67317at2759"/>
<dbReference type="eggNOG" id="ENOG502S504">
    <property type="taxonomic scope" value="Eukaryota"/>
</dbReference>
<dbReference type="STRING" id="1262450.S3CVI3"/>
<evidence type="ECO:0000256" key="6">
    <source>
        <dbReference type="SAM" id="Phobius"/>
    </source>
</evidence>
<reference evidence="7 8" key="1">
    <citation type="journal article" date="2013" name="BMC Genomics">
        <title>The genome and transcriptome of the pine saprophyte Ophiostoma piceae, and a comparison with the bark beetle-associated pine pathogen Grosmannia clavigera.</title>
        <authorList>
            <person name="Haridas S."/>
            <person name="Wang Y."/>
            <person name="Lim L."/>
            <person name="Massoumi Alamouti S."/>
            <person name="Jackman S."/>
            <person name="Docking R."/>
            <person name="Robertson G."/>
            <person name="Birol I."/>
            <person name="Bohlmann J."/>
            <person name="Breuil C."/>
        </authorList>
    </citation>
    <scope>NUCLEOTIDE SEQUENCE [LARGE SCALE GENOMIC DNA]</scope>
    <source>
        <strain evidence="7 8">UAMH 11346</strain>
    </source>
</reference>
<dbReference type="HOGENOM" id="CLU_115063_0_0_1"/>
<evidence type="ECO:0000256" key="3">
    <source>
        <dbReference type="ARBA" id="ARBA00022989"/>
    </source>
</evidence>
<dbReference type="Pfam" id="PF23489">
    <property type="entry name" value="V-ATPase_su_f"/>
    <property type="match status" value="1"/>
</dbReference>
<dbReference type="GO" id="GO:0016020">
    <property type="term" value="C:membrane"/>
    <property type="evidence" value="ECO:0007669"/>
    <property type="project" value="UniProtKB-SubCell"/>
</dbReference>
<evidence type="ECO:0000256" key="4">
    <source>
        <dbReference type="ARBA" id="ARBA00023136"/>
    </source>
</evidence>
<feature type="transmembrane region" description="Helical" evidence="6">
    <location>
        <begin position="95"/>
        <end position="116"/>
    </location>
</feature>
<evidence type="ECO:0000256" key="5">
    <source>
        <dbReference type="SAM" id="MobiDB-lite"/>
    </source>
</evidence>
<keyword evidence="4 6" id="KW-0472">Membrane</keyword>
<dbReference type="Proteomes" id="UP000016923">
    <property type="component" value="Unassembled WGS sequence"/>
</dbReference>
<evidence type="ECO:0000313" key="8">
    <source>
        <dbReference type="Proteomes" id="UP000016923"/>
    </source>
</evidence>
<keyword evidence="3 6" id="KW-1133">Transmembrane helix</keyword>
<name>S3CVI3_OPHP1</name>
<evidence type="ECO:0000256" key="1">
    <source>
        <dbReference type="ARBA" id="ARBA00004370"/>
    </source>
</evidence>
<dbReference type="EMBL" id="KE148159">
    <property type="protein sequence ID" value="EPE04770.1"/>
    <property type="molecule type" value="Genomic_DNA"/>
</dbReference>
<gene>
    <name evidence="7" type="ORF">F503_06319</name>
</gene>
<feature type="transmembrane region" description="Helical" evidence="6">
    <location>
        <begin position="136"/>
        <end position="156"/>
    </location>
</feature>
<sequence length="172" mass="18769">MQRRRQPSHPNTTSISTSTSQTSANPDYLSPSASAPIELRDRQRPVHGTSSSISGLYQRAPSAVTDSYLPPSSRVAYNPDDTIFIMKPVVSAIQAWSCFVISAFAILILSILGLLFKNNHHEMVGGIEDPENGPEVAATIFTAVLIYIVFLVFCGLQGMLHLRENRRGAIAL</sequence>
<accession>S3CVI3</accession>
<organism evidence="7 8">
    <name type="scientific">Ophiostoma piceae (strain UAMH 11346)</name>
    <name type="common">Sap stain fungus</name>
    <dbReference type="NCBI Taxonomy" id="1262450"/>
    <lineage>
        <taxon>Eukaryota</taxon>
        <taxon>Fungi</taxon>
        <taxon>Dikarya</taxon>
        <taxon>Ascomycota</taxon>
        <taxon>Pezizomycotina</taxon>
        <taxon>Sordariomycetes</taxon>
        <taxon>Sordariomycetidae</taxon>
        <taxon>Ophiostomatales</taxon>
        <taxon>Ophiostomataceae</taxon>
        <taxon>Ophiostoma</taxon>
    </lineage>
</organism>
<keyword evidence="2 6" id="KW-0812">Transmembrane</keyword>
<proteinExistence type="predicted"/>
<feature type="compositionally biased region" description="Low complexity" evidence="5">
    <location>
        <begin position="12"/>
        <end position="23"/>
    </location>
</feature>
<evidence type="ECO:0000256" key="2">
    <source>
        <dbReference type="ARBA" id="ARBA00022692"/>
    </source>
</evidence>
<comment type="subcellular location">
    <subcellularLocation>
        <location evidence="1">Membrane</location>
    </subcellularLocation>
</comment>